<evidence type="ECO:0000313" key="2">
    <source>
        <dbReference type="Proteomes" id="UP001157502"/>
    </source>
</evidence>
<reference evidence="1" key="1">
    <citation type="submission" date="2021-05" db="EMBL/GenBank/DDBJ databases">
        <authorList>
            <person name="Pan Q."/>
            <person name="Jouanno E."/>
            <person name="Zahm M."/>
            <person name="Klopp C."/>
            <person name="Cabau C."/>
            <person name="Louis A."/>
            <person name="Berthelot C."/>
            <person name="Parey E."/>
            <person name="Roest Crollius H."/>
            <person name="Montfort J."/>
            <person name="Robinson-Rechavi M."/>
            <person name="Bouchez O."/>
            <person name="Lampietro C."/>
            <person name="Lopez Roques C."/>
            <person name="Donnadieu C."/>
            <person name="Postlethwait J."/>
            <person name="Bobe J."/>
            <person name="Dillon D."/>
            <person name="Chandos A."/>
            <person name="von Hippel F."/>
            <person name="Guiguen Y."/>
        </authorList>
    </citation>
    <scope>NUCLEOTIDE SEQUENCE</scope>
    <source>
        <strain evidence="1">YG-Jan2019</strain>
    </source>
</reference>
<name>A0ACC2HIM7_DALPE</name>
<dbReference type="Proteomes" id="UP001157502">
    <property type="component" value="Chromosome 1"/>
</dbReference>
<sequence length="151" mass="16729">MVVAQDHVAKEQDRHAQLYNRKVKGSKIVLGDRVLVANRTDRGKRKLADRWDSIVYTVVGVNEETHTYRICDTLSGREKVVHRNLILLANFFPVRDACDMSDLTSSVHATTSSVSGSVDGEKQGDPCLEGLAGLFVRLVKALILNTANTHE</sequence>
<keyword evidence="2" id="KW-1185">Reference proteome</keyword>
<proteinExistence type="predicted"/>
<accession>A0ACC2HIM7</accession>
<dbReference type="EMBL" id="CM055728">
    <property type="protein sequence ID" value="KAJ8015866.1"/>
    <property type="molecule type" value="Genomic_DNA"/>
</dbReference>
<gene>
    <name evidence="1" type="ORF">DPEC_G00000950</name>
</gene>
<evidence type="ECO:0000313" key="1">
    <source>
        <dbReference type="EMBL" id="KAJ8015866.1"/>
    </source>
</evidence>
<protein>
    <submittedName>
        <fullName evidence="1">Uncharacterized protein</fullName>
    </submittedName>
</protein>
<comment type="caution">
    <text evidence="1">The sequence shown here is derived from an EMBL/GenBank/DDBJ whole genome shotgun (WGS) entry which is preliminary data.</text>
</comment>
<organism evidence="1 2">
    <name type="scientific">Dallia pectoralis</name>
    <name type="common">Alaska blackfish</name>
    <dbReference type="NCBI Taxonomy" id="75939"/>
    <lineage>
        <taxon>Eukaryota</taxon>
        <taxon>Metazoa</taxon>
        <taxon>Chordata</taxon>
        <taxon>Craniata</taxon>
        <taxon>Vertebrata</taxon>
        <taxon>Euteleostomi</taxon>
        <taxon>Actinopterygii</taxon>
        <taxon>Neopterygii</taxon>
        <taxon>Teleostei</taxon>
        <taxon>Protacanthopterygii</taxon>
        <taxon>Esociformes</taxon>
        <taxon>Umbridae</taxon>
        <taxon>Dallia</taxon>
    </lineage>
</organism>